<dbReference type="SUPFAM" id="SSF51735">
    <property type="entry name" value="NAD(P)-binding Rossmann-fold domains"/>
    <property type="match status" value="1"/>
</dbReference>
<dbReference type="EMBL" id="QGNW01001420">
    <property type="protein sequence ID" value="RVW42010.1"/>
    <property type="molecule type" value="Genomic_DNA"/>
</dbReference>
<accession>A0A438E318</accession>
<dbReference type="InterPro" id="IPR036291">
    <property type="entry name" value="NAD(P)-bd_dom_sf"/>
</dbReference>
<dbReference type="InterPro" id="IPR002347">
    <property type="entry name" value="SDR_fam"/>
</dbReference>
<sequence length="216" mass="23286">MWLFSRKGPSGFSASSTAEEVTQGIDGTGLTAIVTGHISYGFGSNDALDSFPKMSIIEGLENRNLLMQYLIKMAVLMDTVITGASSGIGTETTRVLALLGVHVIMGVRNMAAGKEIKGAIVKEIPSPKVDVMELDLSSMASVRKFASEYNSSSLPLNLLMNYGSPYMLSIDNIEMQFATNHLGHFLLTSLLLDTMKKTMQESSKEGRIAIVSSEAH</sequence>
<dbReference type="AlphaFoldDB" id="A0A438E318"/>
<evidence type="ECO:0000313" key="1">
    <source>
        <dbReference type="EMBL" id="RVW42010.1"/>
    </source>
</evidence>
<dbReference type="PANTHER" id="PTHR48476:SF1">
    <property type="entry name" value="SHORT-CHAIN DEHYDROGENASE TIC 32, CHLOROPLASTIC-LIKE"/>
    <property type="match status" value="1"/>
</dbReference>
<name>A0A438E318_VITVI</name>
<dbReference type="Proteomes" id="UP000288805">
    <property type="component" value="Unassembled WGS sequence"/>
</dbReference>
<dbReference type="Gene3D" id="3.40.50.720">
    <property type="entry name" value="NAD(P)-binding Rossmann-like Domain"/>
    <property type="match status" value="1"/>
</dbReference>
<gene>
    <name evidence="1" type="primary">TIC32_7</name>
    <name evidence="1" type="ORF">CK203_092892</name>
</gene>
<protein>
    <submittedName>
        <fullName evidence="1">Short-chain dehydrogenase TIC 32, chloroplastic</fullName>
    </submittedName>
</protein>
<dbReference type="PANTHER" id="PTHR48476">
    <property type="entry name" value="SHORT-CHAIN DEHYDROGENASE TIC 32, CHLOROPLASTIC-LIKE"/>
    <property type="match status" value="1"/>
</dbReference>
<reference evidence="1 2" key="1">
    <citation type="journal article" date="2018" name="PLoS Genet.">
        <title>Population sequencing reveals clonal diversity and ancestral inbreeding in the grapevine cultivar Chardonnay.</title>
        <authorList>
            <person name="Roach M.J."/>
            <person name="Johnson D.L."/>
            <person name="Bohlmann J."/>
            <person name="van Vuuren H.J."/>
            <person name="Jones S.J."/>
            <person name="Pretorius I.S."/>
            <person name="Schmidt S.A."/>
            <person name="Borneman A.R."/>
        </authorList>
    </citation>
    <scope>NUCLEOTIDE SEQUENCE [LARGE SCALE GENOMIC DNA]</scope>
    <source>
        <strain evidence="2">cv. Chardonnay</strain>
        <tissue evidence="1">Leaf</tissue>
    </source>
</reference>
<proteinExistence type="predicted"/>
<dbReference type="InterPro" id="IPR055280">
    <property type="entry name" value="TIC32"/>
</dbReference>
<organism evidence="1 2">
    <name type="scientific">Vitis vinifera</name>
    <name type="common">Grape</name>
    <dbReference type="NCBI Taxonomy" id="29760"/>
    <lineage>
        <taxon>Eukaryota</taxon>
        <taxon>Viridiplantae</taxon>
        <taxon>Streptophyta</taxon>
        <taxon>Embryophyta</taxon>
        <taxon>Tracheophyta</taxon>
        <taxon>Spermatophyta</taxon>
        <taxon>Magnoliopsida</taxon>
        <taxon>eudicotyledons</taxon>
        <taxon>Gunneridae</taxon>
        <taxon>Pentapetalae</taxon>
        <taxon>rosids</taxon>
        <taxon>Vitales</taxon>
        <taxon>Vitaceae</taxon>
        <taxon>Viteae</taxon>
        <taxon>Vitis</taxon>
    </lineage>
</organism>
<dbReference type="Pfam" id="PF00106">
    <property type="entry name" value="adh_short"/>
    <property type="match status" value="1"/>
</dbReference>
<comment type="caution">
    <text evidence="1">The sequence shown here is derived from an EMBL/GenBank/DDBJ whole genome shotgun (WGS) entry which is preliminary data.</text>
</comment>
<evidence type="ECO:0000313" key="2">
    <source>
        <dbReference type="Proteomes" id="UP000288805"/>
    </source>
</evidence>